<reference evidence="8" key="2">
    <citation type="submission" date="2021-02" db="EMBL/GenBank/DDBJ databases">
        <title>Aspergillus puulaauensis MK2 genome sequence.</title>
        <authorList>
            <person name="Futagami T."/>
            <person name="Mori K."/>
            <person name="Kadooka C."/>
            <person name="Tanaka T."/>
        </authorList>
    </citation>
    <scope>NUCLEOTIDE SEQUENCE</scope>
    <source>
        <strain evidence="8">MK2</strain>
    </source>
</reference>
<dbReference type="PANTHER" id="PTHR48022:SF10">
    <property type="entry name" value="MAJOR FACILITATOR SUPERFAMILY (MFS) PROFILE DOMAIN-CONTAINING PROTEIN"/>
    <property type="match status" value="1"/>
</dbReference>
<keyword evidence="5 6" id="KW-0472">Membrane</keyword>
<protein>
    <recommendedName>
        <fullName evidence="7">Major facilitator superfamily (MFS) profile domain-containing protein</fullName>
    </recommendedName>
</protein>
<dbReference type="InterPro" id="IPR020846">
    <property type="entry name" value="MFS_dom"/>
</dbReference>
<evidence type="ECO:0000313" key="9">
    <source>
        <dbReference type="Proteomes" id="UP000654913"/>
    </source>
</evidence>
<dbReference type="InterPro" id="IPR005828">
    <property type="entry name" value="MFS_sugar_transport-like"/>
</dbReference>
<dbReference type="GO" id="GO:0005351">
    <property type="term" value="F:carbohydrate:proton symporter activity"/>
    <property type="evidence" value="ECO:0007669"/>
    <property type="project" value="TreeGrafter"/>
</dbReference>
<evidence type="ECO:0000256" key="2">
    <source>
        <dbReference type="ARBA" id="ARBA00010992"/>
    </source>
</evidence>
<dbReference type="GeneID" id="64973011"/>
<keyword evidence="9" id="KW-1185">Reference proteome</keyword>
<comment type="subcellular location">
    <subcellularLocation>
        <location evidence="1">Membrane</location>
        <topology evidence="1">Multi-pass membrane protein</topology>
    </subcellularLocation>
</comment>
<sequence>MALFLKNNHLARHFNPRLAGAVGLISLSTLNYGFDNQGIATSQAMESYKRQFGVYSPETDTWAIPTYWTSLLNSLNFIGFAAGLYIGSLVSARYGRRMAMFTMSIWAMMSATVLISSVRIEQVLAGRILNYAYVGMELATCPPFQAEIIPAPIRGFAVGTYQASLLVGGIIINTVCLGTSDLSSNAAWRIPQGLFYVVPTIVASCVWFIPESPRWLLLNDRPEEALASLRQLRGQAGSGTGTASSGGHLTPEEELARLRTSLAHEQNQGTYSDLFRGSNLRRTLIALGMNFFIQATGSPFTAAYGTLFVQSLNSINPFQFSLMSSCINTISCLAAIYITDKVGRRPLLMLGSVLQVVWLFVMGGVGTVTSPTTAQKQAIVAATALSSASLCFSWDPINYIVTTELPATRLRDKTQRVASLVNILTNFIFSFTTPYLLNAPYANLHSKVGFIFGSIACCSFVFAYFCVPEMKGRSLEEINKMFQDGVAIRDFDKYRCDVVDEVEPGKGHEGINNI</sequence>
<keyword evidence="3 6" id="KW-0812">Transmembrane</keyword>
<feature type="transmembrane region" description="Helical" evidence="6">
    <location>
        <begin position="318"/>
        <end position="338"/>
    </location>
</feature>
<dbReference type="SUPFAM" id="SSF103473">
    <property type="entry name" value="MFS general substrate transporter"/>
    <property type="match status" value="1"/>
</dbReference>
<organism evidence="8 9">
    <name type="scientific">Aspergillus puulaauensis</name>
    <dbReference type="NCBI Taxonomy" id="1220207"/>
    <lineage>
        <taxon>Eukaryota</taxon>
        <taxon>Fungi</taxon>
        <taxon>Dikarya</taxon>
        <taxon>Ascomycota</taxon>
        <taxon>Pezizomycotina</taxon>
        <taxon>Eurotiomycetes</taxon>
        <taxon>Eurotiomycetidae</taxon>
        <taxon>Eurotiales</taxon>
        <taxon>Aspergillaceae</taxon>
        <taxon>Aspergillus</taxon>
    </lineage>
</organism>
<dbReference type="Pfam" id="PF00083">
    <property type="entry name" value="Sugar_tr"/>
    <property type="match status" value="1"/>
</dbReference>
<dbReference type="Proteomes" id="UP000654913">
    <property type="component" value="Chromosome 3"/>
</dbReference>
<keyword evidence="4 6" id="KW-1133">Transmembrane helix</keyword>
<comment type="similarity">
    <text evidence="2">Belongs to the major facilitator superfamily. Sugar transporter (TC 2.A.1.1) family.</text>
</comment>
<gene>
    <name evidence="8" type="ORF">APUU_31231S</name>
</gene>
<dbReference type="PROSITE" id="PS50850">
    <property type="entry name" value="MFS"/>
    <property type="match status" value="1"/>
</dbReference>
<feature type="domain" description="Major facilitator superfamily (MFS) profile" evidence="7">
    <location>
        <begin position="21"/>
        <end position="471"/>
    </location>
</feature>
<dbReference type="PANTHER" id="PTHR48022">
    <property type="entry name" value="PLASTIDIC GLUCOSE TRANSPORTER 4"/>
    <property type="match status" value="1"/>
</dbReference>
<feature type="transmembrane region" description="Helical" evidence="6">
    <location>
        <begin position="190"/>
        <end position="209"/>
    </location>
</feature>
<dbReference type="AlphaFoldDB" id="A0A7R8AL82"/>
<name>A0A7R8AL82_9EURO</name>
<feature type="transmembrane region" description="Helical" evidence="6">
    <location>
        <begin position="378"/>
        <end position="397"/>
    </location>
</feature>
<dbReference type="InterPro" id="IPR036259">
    <property type="entry name" value="MFS_trans_sf"/>
</dbReference>
<proteinExistence type="inferred from homology"/>
<evidence type="ECO:0000256" key="3">
    <source>
        <dbReference type="ARBA" id="ARBA00022692"/>
    </source>
</evidence>
<dbReference type="RefSeq" id="XP_041555200.1">
    <property type="nucleotide sequence ID" value="XM_041702412.1"/>
</dbReference>
<accession>A0A7R8AL82</accession>
<evidence type="ECO:0000256" key="1">
    <source>
        <dbReference type="ARBA" id="ARBA00004141"/>
    </source>
</evidence>
<dbReference type="OrthoDB" id="6612291at2759"/>
<dbReference type="InterPro" id="IPR050360">
    <property type="entry name" value="MFS_Sugar_Transporters"/>
</dbReference>
<evidence type="ECO:0000256" key="6">
    <source>
        <dbReference type="SAM" id="Phobius"/>
    </source>
</evidence>
<feature type="transmembrane region" description="Helical" evidence="6">
    <location>
        <begin position="284"/>
        <end position="306"/>
    </location>
</feature>
<feature type="transmembrane region" description="Helical" evidence="6">
    <location>
        <begin position="67"/>
        <end position="86"/>
    </location>
</feature>
<feature type="transmembrane region" description="Helical" evidence="6">
    <location>
        <begin position="417"/>
        <end position="437"/>
    </location>
</feature>
<dbReference type="Gene3D" id="1.20.1250.20">
    <property type="entry name" value="MFS general substrate transporter like domains"/>
    <property type="match status" value="1"/>
</dbReference>
<feature type="transmembrane region" description="Helical" evidence="6">
    <location>
        <begin position="347"/>
        <end position="366"/>
    </location>
</feature>
<dbReference type="GO" id="GO:0016020">
    <property type="term" value="C:membrane"/>
    <property type="evidence" value="ECO:0007669"/>
    <property type="project" value="UniProtKB-SubCell"/>
</dbReference>
<evidence type="ECO:0000256" key="5">
    <source>
        <dbReference type="ARBA" id="ARBA00023136"/>
    </source>
</evidence>
<dbReference type="KEGG" id="apuu:APUU_31231S"/>
<feature type="transmembrane region" description="Helical" evidence="6">
    <location>
        <begin position="449"/>
        <end position="467"/>
    </location>
</feature>
<evidence type="ECO:0000259" key="7">
    <source>
        <dbReference type="PROSITE" id="PS50850"/>
    </source>
</evidence>
<evidence type="ECO:0000256" key="4">
    <source>
        <dbReference type="ARBA" id="ARBA00022989"/>
    </source>
</evidence>
<reference evidence="8" key="1">
    <citation type="submission" date="2021-01" db="EMBL/GenBank/DDBJ databases">
        <authorList>
            <consortium name="Aspergillus puulaauensis MK2 genome sequencing consortium"/>
            <person name="Kazuki M."/>
            <person name="Futagami T."/>
        </authorList>
    </citation>
    <scope>NUCLEOTIDE SEQUENCE</scope>
    <source>
        <strain evidence="8">MK2</strain>
    </source>
</reference>
<dbReference type="EMBL" id="AP024445">
    <property type="protein sequence ID" value="BCS23006.1"/>
    <property type="molecule type" value="Genomic_DNA"/>
</dbReference>
<evidence type="ECO:0000313" key="8">
    <source>
        <dbReference type="EMBL" id="BCS23006.1"/>
    </source>
</evidence>